<accession>Q96U82</accession>
<evidence type="ECO:0000256" key="1">
    <source>
        <dbReference type="SAM" id="MobiDB-lite"/>
    </source>
</evidence>
<reference evidence="2" key="1">
    <citation type="submission" date="2000-07" db="EMBL/GenBank/DDBJ databases">
        <authorList>
            <person name="Schulte U."/>
            <person name="Aign V."/>
            <person name="Hoheisel J."/>
            <person name="Brandt P."/>
            <person name="Fartmann B."/>
            <person name="Holland R."/>
            <person name="Nyakatura G."/>
            <person name="Mewes H.W."/>
            <person name="Mannhaupt G."/>
        </authorList>
    </citation>
    <scope>NUCLEOTIDE SEQUENCE</scope>
</reference>
<evidence type="ECO:0000313" key="2">
    <source>
        <dbReference type="EMBL" id="CAD11324.1"/>
    </source>
</evidence>
<dbReference type="AlphaFoldDB" id="Q96U82"/>
<organism evidence="2">
    <name type="scientific">Neurospora crassa</name>
    <dbReference type="NCBI Taxonomy" id="5141"/>
    <lineage>
        <taxon>Eukaryota</taxon>
        <taxon>Fungi</taxon>
        <taxon>Dikarya</taxon>
        <taxon>Ascomycota</taxon>
        <taxon>Pezizomycotina</taxon>
        <taxon>Sordariomycetes</taxon>
        <taxon>Sordariomycetidae</taxon>
        <taxon>Sordariales</taxon>
        <taxon>Sordariaceae</taxon>
        <taxon>Neurospora</taxon>
    </lineage>
</organism>
<reference evidence="2" key="2">
    <citation type="submission" date="2002-07" db="EMBL/GenBank/DDBJ databases">
        <authorList>
            <person name="German Neurospora genome project"/>
        </authorList>
    </citation>
    <scope>NUCLEOTIDE SEQUENCE</scope>
</reference>
<feature type="region of interest" description="Disordered" evidence="1">
    <location>
        <begin position="70"/>
        <end position="102"/>
    </location>
</feature>
<dbReference type="EMBL" id="AL389900">
    <property type="protein sequence ID" value="CAD11324.1"/>
    <property type="molecule type" value="Genomic_DNA"/>
</dbReference>
<name>Q96U82_NEUCS</name>
<sequence length="102" mass="11212">MSIQASLAVSKMRFPATEEARTVERYYIDPIRTLDVSAIALGEEENQDRIATREAELALNVLRNDEASAVSGPLLNEHNHEQNHGTRQIIPTTADPSGASKL</sequence>
<proteinExistence type="predicted"/>
<feature type="compositionally biased region" description="Polar residues" evidence="1">
    <location>
        <begin position="85"/>
        <end position="95"/>
    </location>
</feature>
<protein>
    <submittedName>
        <fullName evidence="2">Uncharacterized protein B15I20.145</fullName>
    </submittedName>
</protein>
<dbReference type="VEuPathDB" id="FungiDB:NCU11108"/>
<gene>
    <name evidence="2" type="primary">B15I20.145</name>
</gene>